<dbReference type="EMBL" id="CP030840">
    <property type="protein sequence ID" value="AXC12385.1"/>
    <property type="molecule type" value="Genomic_DNA"/>
</dbReference>
<name>A0A2Z5G183_9BACT</name>
<sequence>MMKLASSDTRNTSIQLRDISEFDTPLRNAAKNRARRTQIEIALSELS</sequence>
<reference evidence="1 2" key="1">
    <citation type="journal article" date="2018" name="Front. Microbiol.">
        <title>Hydrolytic Capabilities as a Key to Environmental Success: Chitinolytic and Cellulolytic Acidobacteria From Acidic Sub-arctic Soils and Boreal Peatlands.</title>
        <authorList>
            <person name="Belova S.E."/>
            <person name="Ravin N.V."/>
            <person name="Pankratov T.A."/>
            <person name="Rakitin A.L."/>
            <person name="Ivanova A.A."/>
            <person name="Beletsky A.V."/>
            <person name="Mardanov A.V."/>
            <person name="Sinninghe Damste J.S."/>
            <person name="Dedysh S.N."/>
        </authorList>
    </citation>
    <scope>NUCLEOTIDE SEQUENCE [LARGE SCALE GENOMIC DNA]</scope>
    <source>
        <strain evidence="1 2">SBC82</strain>
    </source>
</reference>
<keyword evidence="2" id="KW-1185">Reference proteome</keyword>
<proteinExistence type="predicted"/>
<dbReference type="AlphaFoldDB" id="A0A2Z5G183"/>
<gene>
    <name evidence="1" type="ORF">ACPOL_3088</name>
</gene>
<dbReference type="KEGG" id="abas:ACPOL_3088"/>
<evidence type="ECO:0000313" key="1">
    <source>
        <dbReference type="EMBL" id="AXC12385.1"/>
    </source>
</evidence>
<evidence type="ECO:0000313" key="2">
    <source>
        <dbReference type="Proteomes" id="UP000253606"/>
    </source>
</evidence>
<organism evidence="1 2">
    <name type="scientific">Acidisarcina polymorpha</name>
    <dbReference type="NCBI Taxonomy" id="2211140"/>
    <lineage>
        <taxon>Bacteria</taxon>
        <taxon>Pseudomonadati</taxon>
        <taxon>Acidobacteriota</taxon>
        <taxon>Terriglobia</taxon>
        <taxon>Terriglobales</taxon>
        <taxon>Acidobacteriaceae</taxon>
        <taxon>Acidisarcina</taxon>
    </lineage>
</organism>
<accession>A0A2Z5G183</accession>
<protein>
    <submittedName>
        <fullName evidence="1">Uncharacterized protein</fullName>
    </submittedName>
</protein>
<dbReference type="Proteomes" id="UP000253606">
    <property type="component" value="Chromosome"/>
</dbReference>